<dbReference type="InterPro" id="IPR006913">
    <property type="entry name" value="CENP-V/GFA"/>
</dbReference>
<proteinExistence type="inferred from homology"/>
<accession>A0ABS7J9D8</accession>
<organism evidence="6 7">
    <name type="scientific">Qipengyuania qiaonensis</name>
    <dbReference type="NCBI Taxonomy" id="2867240"/>
    <lineage>
        <taxon>Bacteria</taxon>
        <taxon>Pseudomonadati</taxon>
        <taxon>Pseudomonadota</taxon>
        <taxon>Alphaproteobacteria</taxon>
        <taxon>Sphingomonadales</taxon>
        <taxon>Erythrobacteraceae</taxon>
        <taxon>Qipengyuania</taxon>
    </lineage>
</organism>
<dbReference type="Proteomes" id="UP000755104">
    <property type="component" value="Unassembled WGS sequence"/>
</dbReference>
<dbReference type="SUPFAM" id="SSF51316">
    <property type="entry name" value="Mss4-like"/>
    <property type="match status" value="1"/>
</dbReference>
<gene>
    <name evidence="6" type="ORF">K3174_15520</name>
</gene>
<evidence type="ECO:0000256" key="3">
    <source>
        <dbReference type="ARBA" id="ARBA00022833"/>
    </source>
</evidence>
<keyword evidence="7" id="KW-1185">Reference proteome</keyword>
<dbReference type="PROSITE" id="PS51891">
    <property type="entry name" value="CENP_V_GFA"/>
    <property type="match status" value="1"/>
</dbReference>
<keyword evidence="3" id="KW-0862">Zinc</keyword>
<feature type="domain" description="CENP-V/GFA" evidence="5">
    <location>
        <begin position="4"/>
        <end position="132"/>
    </location>
</feature>
<dbReference type="InterPro" id="IPR011057">
    <property type="entry name" value="Mss4-like_sf"/>
</dbReference>
<comment type="caution">
    <text evidence="6">The sequence shown here is derived from an EMBL/GenBank/DDBJ whole genome shotgun (WGS) entry which is preliminary data.</text>
</comment>
<evidence type="ECO:0000259" key="5">
    <source>
        <dbReference type="PROSITE" id="PS51891"/>
    </source>
</evidence>
<comment type="similarity">
    <text evidence="1">Belongs to the Gfa family.</text>
</comment>
<evidence type="ECO:0000313" key="6">
    <source>
        <dbReference type="EMBL" id="MBX7483939.1"/>
    </source>
</evidence>
<dbReference type="Pfam" id="PF04828">
    <property type="entry name" value="GFA"/>
    <property type="match status" value="1"/>
</dbReference>
<dbReference type="PANTHER" id="PTHR33337:SF40">
    <property type="entry name" value="CENP-V_GFA DOMAIN-CONTAINING PROTEIN-RELATED"/>
    <property type="match status" value="1"/>
</dbReference>
<evidence type="ECO:0000313" key="7">
    <source>
        <dbReference type="Proteomes" id="UP000755104"/>
    </source>
</evidence>
<sequence length="132" mass="14563">MKARVASCQCGRLSAACKGEPVRISVCHCLDCQKRSGSAFAAQARFPADKVTTEGEHRVWTRTAENGNTSDHHFCSVCGSEVWYVARPHRDLVAIPVGRFADPAFPAPNYSVYEARKHSWIAIVGEGIEHYD</sequence>
<keyword evidence="2" id="KW-0479">Metal-binding</keyword>
<evidence type="ECO:0000256" key="2">
    <source>
        <dbReference type="ARBA" id="ARBA00022723"/>
    </source>
</evidence>
<dbReference type="PANTHER" id="PTHR33337">
    <property type="entry name" value="GFA DOMAIN-CONTAINING PROTEIN"/>
    <property type="match status" value="1"/>
</dbReference>
<reference evidence="6 7" key="1">
    <citation type="submission" date="2021-08" db="EMBL/GenBank/DDBJ databases">
        <title>Comparative Genomics Analysis of the Genus Qipengyuania Reveals Extensive Genetic Diversity and Metabolic Versatility, Including the Description of Fifteen Novel Species.</title>
        <authorList>
            <person name="Liu Y."/>
        </authorList>
    </citation>
    <scope>NUCLEOTIDE SEQUENCE [LARGE SCALE GENOMIC DNA]</scope>
    <source>
        <strain evidence="6 7">6D47A</strain>
    </source>
</reference>
<evidence type="ECO:0000256" key="4">
    <source>
        <dbReference type="ARBA" id="ARBA00023239"/>
    </source>
</evidence>
<dbReference type="RefSeq" id="WP_221560348.1">
    <property type="nucleotide sequence ID" value="NZ_JAIGNO010000016.1"/>
</dbReference>
<keyword evidence="4" id="KW-0456">Lyase</keyword>
<protein>
    <submittedName>
        <fullName evidence="6">GFA family protein</fullName>
    </submittedName>
</protein>
<name>A0ABS7J9D8_9SPHN</name>
<dbReference type="EMBL" id="JAIGNO010000016">
    <property type="protein sequence ID" value="MBX7483939.1"/>
    <property type="molecule type" value="Genomic_DNA"/>
</dbReference>
<evidence type="ECO:0000256" key="1">
    <source>
        <dbReference type="ARBA" id="ARBA00005495"/>
    </source>
</evidence>
<dbReference type="Gene3D" id="3.90.1590.10">
    <property type="entry name" value="glutathione-dependent formaldehyde- activating enzyme (gfa)"/>
    <property type="match status" value="1"/>
</dbReference>